<dbReference type="PANTHER" id="PTHR47326">
    <property type="entry name" value="TRANSPOSABLE ELEMENT TC3 TRANSPOSASE-LIKE PROTEIN"/>
    <property type="match status" value="1"/>
</dbReference>
<gene>
    <name evidence="1" type="ORF">PR048_033077</name>
</gene>
<dbReference type="Gene3D" id="3.30.420.10">
    <property type="entry name" value="Ribonuclease H-like superfamily/Ribonuclease H"/>
    <property type="match status" value="1"/>
</dbReference>
<reference evidence="1 2" key="1">
    <citation type="submission" date="2023-02" db="EMBL/GenBank/DDBJ databases">
        <title>LHISI_Scaffold_Assembly.</title>
        <authorList>
            <person name="Stuart O.P."/>
            <person name="Cleave R."/>
            <person name="Magrath M.J.L."/>
            <person name="Mikheyev A.S."/>
        </authorList>
    </citation>
    <scope>NUCLEOTIDE SEQUENCE [LARGE SCALE GENOMIC DNA]</scope>
    <source>
        <strain evidence="1">Daus_M_001</strain>
        <tissue evidence="1">Leg muscle</tissue>
    </source>
</reference>
<sequence length="915" mass="101932">MAKYTNSEVTDMVLLYGEVTSCCTVVPREFPADCVKQVRSRHEVGPYTECGGRNTSCGVTTSTLHHCACHRRVPFHCMTCYRGVTAAWKVQALRSADVNHRRAFSQWFQLQCTQAPPTALFTLHSTAGTLTRGTSPILCSLYREQPLQPIPAIDIVRSPRGPATRGPATHVIGCNRTVFLHSPQQFYTHCVGDLLARVMAACDKVPDAPESMNSMYSLDTVAPCNYRNSCTTLRMKSHIHLSEPYNLATIKCAKSCFFAILCSTVTADIPVRWGWTLLQFAKRAGVAPRVSHVGIVLDDATGRRVFSGIYRFDHPCIPALLHTHLASASSALKNSMLRQPKSLHSLSRYRFFINPSHAQLNTIPFRKQSRNDLTKRVPVVQDKAVYTVYNSTGHVRGVQCIMGARLHAVISTSLQQSGRGRVDTRHTLLQPGYGHAPATARGTARIPRYDPALLMDESPPALRICGINTCNMVDCTCSGFRHRCGHLSLSPSVEMREVKVLARSLSHVLHTRADIKHAGLAHMHVDTACAQIQRSNHRLSPVNSSTTYSPQKNVEPRWCSGQTTIPSHTPTHQGEPGCGVAVRIFAPHFTHSGLIMAAPVWCSGGSVSKNIAIVLSSHGYRLGNISILEDTREYPNVTPSVNWVVVCNLCGHRRTSDLEGRLSFEAQCFQCENKQHFSVKEFSVAHFVCRPKLPSLKTATGAAVVRRWICVKESLLPVNPRQLHEKPLHSRIVTMLTECFRLYATSTLKLDNVYFRRDGATAHAARLSMDTLRTIFHTRIISRFADITWPAHSPDLWACDYVLRRFLKSRVFQTRPPHLNTLKERIPEGINDICACSNIVASYRKPAAASNERMCEPGLTSSHWSNIQEIILLCVLSLMADIFRVFLTAKLEQYLRSSDFIARKPEMANFPSLAA</sequence>
<protein>
    <submittedName>
        <fullName evidence="1">Uncharacterized protein</fullName>
    </submittedName>
</protein>
<accession>A0ABQ9G2C9</accession>
<dbReference type="Proteomes" id="UP001159363">
    <property type="component" value="Chromosome 16"/>
</dbReference>
<name>A0ABQ9G2C9_9NEOP</name>
<dbReference type="PANTHER" id="PTHR47326:SF1">
    <property type="entry name" value="HTH PSQ-TYPE DOMAIN-CONTAINING PROTEIN"/>
    <property type="match status" value="1"/>
</dbReference>
<evidence type="ECO:0000313" key="1">
    <source>
        <dbReference type="EMBL" id="KAJ8865557.1"/>
    </source>
</evidence>
<dbReference type="InterPro" id="IPR036397">
    <property type="entry name" value="RNaseH_sf"/>
</dbReference>
<evidence type="ECO:0000313" key="2">
    <source>
        <dbReference type="Proteomes" id="UP001159363"/>
    </source>
</evidence>
<comment type="caution">
    <text evidence="1">The sequence shown here is derived from an EMBL/GenBank/DDBJ whole genome shotgun (WGS) entry which is preliminary data.</text>
</comment>
<organism evidence="1 2">
    <name type="scientific">Dryococelus australis</name>
    <dbReference type="NCBI Taxonomy" id="614101"/>
    <lineage>
        <taxon>Eukaryota</taxon>
        <taxon>Metazoa</taxon>
        <taxon>Ecdysozoa</taxon>
        <taxon>Arthropoda</taxon>
        <taxon>Hexapoda</taxon>
        <taxon>Insecta</taxon>
        <taxon>Pterygota</taxon>
        <taxon>Neoptera</taxon>
        <taxon>Polyneoptera</taxon>
        <taxon>Phasmatodea</taxon>
        <taxon>Verophasmatodea</taxon>
        <taxon>Anareolatae</taxon>
        <taxon>Phasmatidae</taxon>
        <taxon>Eurycanthinae</taxon>
        <taxon>Dryococelus</taxon>
    </lineage>
</organism>
<keyword evidence="2" id="KW-1185">Reference proteome</keyword>
<dbReference type="EMBL" id="JARBHB010000017">
    <property type="protein sequence ID" value="KAJ8865557.1"/>
    <property type="molecule type" value="Genomic_DNA"/>
</dbReference>
<proteinExistence type="predicted"/>